<reference evidence="3" key="2">
    <citation type="submission" date="2021-04" db="EMBL/GenBank/DDBJ databases">
        <authorList>
            <person name="Gilroy R."/>
        </authorList>
    </citation>
    <scope>NUCLEOTIDE SEQUENCE</scope>
    <source>
        <strain evidence="3">CHK179-7159</strain>
    </source>
</reference>
<dbReference type="Gene3D" id="3.20.20.80">
    <property type="entry name" value="Glycosidases"/>
    <property type="match status" value="1"/>
</dbReference>
<dbReference type="SUPFAM" id="SSF51445">
    <property type="entry name" value="(Trans)glycosidases"/>
    <property type="match status" value="1"/>
</dbReference>
<protein>
    <recommendedName>
        <fullName evidence="2">Glycoside hydrolase family 2 catalytic domain-containing protein</fullName>
    </recommendedName>
</protein>
<dbReference type="InterPro" id="IPR051913">
    <property type="entry name" value="GH2_Domain-Containing"/>
</dbReference>
<feature type="domain" description="Glycoside hydrolase family 2 catalytic" evidence="2">
    <location>
        <begin position="176"/>
        <end position="333"/>
    </location>
</feature>
<dbReference type="SUPFAM" id="SSF49303">
    <property type="entry name" value="beta-Galactosidase/glucuronidase domain"/>
    <property type="match status" value="1"/>
</dbReference>
<dbReference type="Pfam" id="PF02836">
    <property type="entry name" value="Glyco_hydro_2_C"/>
    <property type="match status" value="1"/>
</dbReference>
<dbReference type="Proteomes" id="UP000886858">
    <property type="component" value="Unassembled WGS sequence"/>
</dbReference>
<evidence type="ECO:0000259" key="2">
    <source>
        <dbReference type="Pfam" id="PF02836"/>
    </source>
</evidence>
<evidence type="ECO:0000256" key="1">
    <source>
        <dbReference type="SAM" id="MobiDB-lite"/>
    </source>
</evidence>
<comment type="caution">
    <text evidence="3">The sequence shown here is derived from an EMBL/GenBank/DDBJ whole genome shotgun (WGS) entry which is preliminary data.</text>
</comment>
<gene>
    <name evidence="3" type="ORF">H9717_08480</name>
</gene>
<dbReference type="InterPro" id="IPR036156">
    <property type="entry name" value="Beta-gal/glucu_dom_sf"/>
</dbReference>
<dbReference type="PANTHER" id="PTHR42732:SF2">
    <property type="entry name" value="BETA-MANNOSIDASE"/>
    <property type="match status" value="1"/>
</dbReference>
<proteinExistence type="predicted"/>
<dbReference type="InterPro" id="IPR006103">
    <property type="entry name" value="Glyco_hydro_2_cat"/>
</dbReference>
<sequence length="447" mass="50459">MPAAAAQVSPGGSTLAPPEVSAQTIPESPRAAIPSIRAQIRPETDTDRMLRDDPLFSAPCDGLLFEGDARGNGTREGASCDGSTIISLRLLAGKEAIVPLPDFHPWTPEDPYLYHLTLEMDEDRVECYFAMRKCDVQTDEKGFRRIFLNNRPCFQAGVLDQGYWPDGLYTAPCDEAFIYDITEMKKLGFNMLRKHVKLEPQRWYYHCDRLGMLVWQDMVCGGASYRHWFVTYLATLMNAFSITISDGKKSRFLLSRQEEDGRRSFLQEIEETVRALRVHPCIVCWVPFNEGWGQFDAADAAGRISRLDPTRLVDHVSGWFDQGAGDIASIHYYFFSLHVRPEPVRALALTEFGGYSWQIPGHCFGSRLYGYGKYRDKKGLTEGYKKLITDTALPAVRDGISASVYTQLSDIEGEVNGILTYDRKIEKMDAKTVRELNEAMLSQLLQA</sequence>
<dbReference type="EMBL" id="DWYY01000089">
    <property type="protein sequence ID" value="HJA93131.1"/>
    <property type="molecule type" value="Genomic_DNA"/>
</dbReference>
<evidence type="ECO:0000313" key="4">
    <source>
        <dbReference type="Proteomes" id="UP000886858"/>
    </source>
</evidence>
<dbReference type="InterPro" id="IPR017853">
    <property type="entry name" value="GH"/>
</dbReference>
<accession>A0A9D2I5I6</accession>
<organism evidence="3 4">
    <name type="scientific">Candidatus Eisenbergiella merdipullorum</name>
    <dbReference type="NCBI Taxonomy" id="2838553"/>
    <lineage>
        <taxon>Bacteria</taxon>
        <taxon>Bacillati</taxon>
        <taxon>Bacillota</taxon>
        <taxon>Clostridia</taxon>
        <taxon>Lachnospirales</taxon>
        <taxon>Lachnospiraceae</taxon>
        <taxon>Eisenbergiella</taxon>
    </lineage>
</organism>
<dbReference type="AlphaFoldDB" id="A0A9D2I5I6"/>
<evidence type="ECO:0000313" key="3">
    <source>
        <dbReference type="EMBL" id="HJA93131.1"/>
    </source>
</evidence>
<dbReference type="GO" id="GO:0005975">
    <property type="term" value="P:carbohydrate metabolic process"/>
    <property type="evidence" value="ECO:0007669"/>
    <property type="project" value="InterPro"/>
</dbReference>
<dbReference type="GO" id="GO:0004553">
    <property type="term" value="F:hydrolase activity, hydrolyzing O-glycosyl compounds"/>
    <property type="evidence" value="ECO:0007669"/>
    <property type="project" value="InterPro"/>
</dbReference>
<reference evidence="3" key="1">
    <citation type="journal article" date="2021" name="PeerJ">
        <title>Extensive microbial diversity within the chicken gut microbiome revealed by metagenomics and culture.</title>
        <authorList>
            <person name="Gilroy R."/>
            <person name="Ravi A."/>
            <person name="Getino M."/>
            <person name="Pursley I."/>
            <person name="Horton D.L."/>
            <person name="Alikhan N.F."/>
            <person name="Baker D."/>
            <person name="Gharbi K."/>
            <person name="Hall N."/>
            <person name="Watson M."/>
            <person name="Adriaenssens E.M."/>
            <person name="Foster-Nyarko E."/>
            <person name="Jarju S."/>
            <person name="Secka A."/>
            <person name="Antonio M."/>
            <person name="Oren A."/>
            <person name="Chaudhuri R.R."/>
            <person name="La Ragione R."/>
            <person name="Hildebrand F."/>
            <person name="Pallen M.J."/>
        </authorList>
    </citation>
    <scope>NUCLEOTIDE SEQUENCE</scope>
    <source>
        <strain evidence="3">CHK179-7159</strain>
    </source>
</reference>
<feature type="region of interest" description="Disordered" evidence="1">
    <location>
        <begin position="1"/>
        <end position="34"/>
    </location>
</feature>
<name>A0A9D2I5I6_9FIRM</name>
<dbReference type="PANTHER" id="PTHR42732">
    <property type="entry name" value="BETA-GALACTOSIDASE"/>
    <property type="match status" value="1"/>
</dbReference>